<dbReference type="PANTHER" id="PTHR33146">
    <property type="entry name" value="ENDONUCLEASE 4"/>
    <property type="match status" value="1"/>
</dbReference>
<evidence type="ECO:0000256" key="6">
    <source>
        <dbReference type="ARBA" id="ARBA00023180"/>
    </source>
</evidence>
<evidence type="ECO:0000256" key="4">
    <source>
        <dbReference type="ARBA" id="ARBA00022801"/>
    </source>
</evidence>
<dbReference type="PANTHER" id="PTHR33146:SF26">
    <property type="entry name" value="ENDONUCLEASE 4"/>
    <property type="match status" value="1"/>
</dbReference>
<keyword evidence="1" id="KW-0540">Nuclease</keyword>
<gene>
    <name evidence="8" type="ORF">CWI84_02405</name>
</gene>
<accession>A0A432ZT68</accession>
<dbReference type="EMBL" id="PIQH01000002">
    <property type="protein sequence ID" value="RUO80986.1"/>
    <property type="molecule type" value="Genomic_DNA"/>
</dbReference>
<proteinExistence type="predicted"/>
<dbReference type="GO" id="GO:0016788">
    <property type="term" value="F:hydrolase activity, acting on ester bonds"/>
    <property type="evidence" value="ECO:0007669"/>
    <property type="project" value="InterPro"/>
</dbReference>
<dbReference type="CDD" id="cd11010">
    <property type="entry name" value="S1-P1_nuclease"/>
    <property type="match status" value="1"/>
</dbReference>
<keyword evidence="3" id="KW-0255">Endonuclease</keyword>
<evidence type="ECO:0000256" key="3">
    <source>
        <dbReference type="ARBA" id="ARBA00022759"/>
    </source>
</evidence>
<feature type="signal peptide" evidence="7">
    <location>
        <begin position="1"/>
        <end position="24"/>
    </location>
</feature>
<evidence type="ECO:0000256" key="7">
    <source>
        <dbReference type="SAM" id="SignalP"/>
    </source>
</evidence>
<dbReference type="GO" id="GO:0046872">
    <property type="term" value="F:metal ion binding"/>
    <property type="evidence" value="ECO:0007669"/>
    <property type="project" value="UniProtKB-KW"/>
</dbReference>
<dbReference type="InterPro" id="IPR008947">
    <property type="entry name" value="PLipase_C/P1_nuclease_dom_sf"/>
</dbReference>
<dbReference type="Gene3D" id="1.10.575.10">
    <property type="entry name" value="P1 Nuclease"/>
    <property type="match status" value="1"/>
</dbReference>
<keyword evidence="7" id="KW-0732">Signal</keyword>
<keyword evidence="5" id="KW-1015">Disulfide bond</keyword>
<evidence type="ECO:0000313" key="8">
    <source>
        <dbReference type="EMBL" id="RUO80986.1"/>
    </source>
</evidence>
<comment type="caution">
    <text evidence="8">The sequence shown here is derived from an EMBL/GenBank/DDBJ whole genome shotgun (WGS) entry which is preliminary data.</text>
</comment>
<name>A0A432ZT68_9GAMM</name>
<keyword evidence="2" id="KW-0479">Metal-binding</keyword>
<dbReference type="Proteomes" id="UP000287996">
    <property type="component" value="Unassembled WGS sequence"/>
</dbReference>
<evidence type="ECO:0000256" key="5">
    <source>
        <dbReference type="ARBA" id="ARBA00023157"/>
    </source>
</evidence>
<sequence>MVIRNISLLSLLFLFATLSQPAQAYGKVVHQAICQLAYDQLPSSIQQNIDNVVKGSSISSFAEGCSWPDDIKHQDGFRWTASHHYVNVPFMADHIAWQDCPASGCVMSAIRHHYDVLQSDPQSLASLLFLGHFVADMHQPLHVSYAEDKGGNTFDLSWQDKQISLHWLWDGILITPQQVAQLPHTFTADPMQQSLPNSDILAWANESVKVTHGVYQALKPNTALSPQAFEHYQQIDHMRAEQAANRLAQLLTELYQ</sequence>
<evidence type="ECO:0000313" key="9">
    <source>
        <dbReference type="Proteomes" id="UP000287996"/>
    </source>
</evidence>
<reference evidence="8 9" key="1">
    <citation type="journal article" date="2011" name="Front. Microbiol.">
        <title>Genomic signatures of strain selection and enhancement in Bacillus atrophaeus var. globigii, a historical biowarfare simulant.</title>
        <authorList>
            <person name="Gibbons H.S."/>
            <person name="Broomall S.M."/>
            <person name="McNew L.A."/>
            <person name="Daligault H."/>
            <person name="Chapman C."/>
            <person name="Bruce D."/>
            <person name="Karavis M."/>
            <person name="Krepps M."/>
            <person name="McGregor P.A."/>
            <person name="Hong C."/>
            <person name="Park K.H."/>
            <person name="Akmal A."/>
            <person name="Feldman A."/>
            <person name="Lin J.S."/>
            <person name="Chang W.E."/>
            <person name="Higgs B.W."/>
            <person name="Demirev P."/>
            <person name="Lindquist J."/>
            <person name="Liem A."/>
            <person name="Fochler E."/>
            <person name="Read T.D."/>
            <person name="Tapia R."/>
            <person name="Johnson S."/>
            <person name="Bishop-Lilly K.A."/>
            <person name="Detter C."/>
            <person name="Han C."/>
            <person name="Sozhamannan S."/>
            <person name="Rosenzweig C.N."/>
            <person name="Skowronski E.W."/>
        </authorList>
    </citation>
    <scope>NUCLEOTIDE SEQUENCE [LARGE SCALE GENOMIC DNA]</scope>
    <source>
        <strain evidence="8 9">CC-PW-9</strain>
    </source>
</reference>
<feature type="chain" id="PRO_5019439695" description="Endonuclease" evidence="7">
    <location>
        <begin position="25"/>
        <end position="256"/>
    </location>
</feature>
<dbReference type="GO" id="GO:0006308">
    <property type="term" value="P:DNA catabolic process"/>
    <property type="evidence" value="ECO:0007669"/>
    <property type="project" value="InterPro"/>
</dbReference>
<keyword evidence="6" id="KW-0325">Glycoprotein</keyword>
<dbReference type="AlphaFoldDB" id="A0A432ZT68"/>
<protein>
    <recommendedName>
        <fullName evidence="10">Endonuclease</fullName>
    </recommendedName>
</protein>
<organism evidence="8 9">
    <name type="scientific">Idiomarina tyrosinivorans</name>
    <dbReference type="NCBI Taxonomy" id="1445662"/>
    <lineage>
        <taxon>Bacteria</taxon>
        <taxon>Pseudomonadati</taxon>
        <taxon>Pseudomonadota</taxon>
        <taxon>Gammaproteobacteria</taxon>
        <taxon>Alteromonadales</taxon>
        <taxon>Idiomarinaceae</taxon>
        <taxon>Idiomarina</taxon>
    </lineage>
</organism>
<keyword evidence="9" id="KW-1185">Reference proteome</keyword>
<dbReference type="Pfam" id="PF02265">
    <property type="entry name" value="S1-P1_nuclease"/>
    <property type="match status" value="1"/>
</dbReference>
<evidence type="ECO:0000256" key="2">
    <source>
        <dbReference type="ARBA" id="ARBA00022723"/>
    </source>
</evidence>
<keyword evidence="4" id="KW-0378">Hydrolase</keyword>
<evidence type="ECO:0000256" key="1">
    <source>
        <dbReference type="ARBA" id="ARBA00022722"/>
    </source>
</evidence>
<dbReference type="SUPFAM" id="SSF48537">
    <property type="entry name" value="Phospholipase C/P1 nuclease"/>
    <property type="match status" value="1"/>
</dbReference>
<dbReference type="InterPro" id="IPR003154">
    <property type="entry name" value="S1/P1nuclease"/>
</dbReference>
<evidence type="ECO:0008006" key="10">
    <source>
        <dbReference type="Google" id="ProtNLM"/>
    </source>
</evidence>
<dbReference type="GO" id="GO:0004519">
    <property type="term" value="F:endonuclease activity"/>
    <property type="evidence" value="ECO:0007669"/>
    <property type="project" value="UniProtKB-KW"/>
</dbReference>
<dbReference type="GO" id="GO:0003676">
    <property type="term" value="F:nucleic acid binding"/>
    <property type="evidence" value="ECO:0007669"/>
    <property type="project" value="InterPro"/>
</dbReference>